<evidence type="ECO:0000256" key="7">
    <source>
        <dbReference type="ARBA" id="ARBA00022763"/>
    </source>
</evidence>
<dbReference type="Gene3D" id="1.10.150.20">
    <property type="entry name" value="5' to 3' exonuclease, C-terminal subdomain"/>
    <property type="match status" value="2"/>
</dbReference>
<dbReference type="HAMAP" id="MF_01588">
    <property type="entry name" value="DNA_ligase_A"/>
    <property type="match status" value="1"/>
</dbReference>
<keyword evidence="9" id="KW-0460">Magnesium</keyword>
<dbReference type="SMART" id="SM00532">
    <property type="entry name" value="LIGANc"/>
    <property type="match status" value="1"/>
</dbReference>
<feature type="non-terminal residue" evidence="16">
    <location>
        <position position="589"/>
    </location>
</feature>
<feature type="domain" description="NAD-dependent DNA ligase N-terminal" evidence="15">
    <location>
        <begin position="5"/>
        <end position="466"/>
    </location>
</feature>
<dbReference type="InterPro" id="IPR013840">
    <property type="entry name" value="DNAligase_N"/>
</dbReference>
<sequence length="589" mass="66832">MAPEEVKNRVKKLRMTVERHNHLYYVLDQPEIEDSTYDALFEELWKLEEKYPELKTKTSPTQRVGGEPLEKFKKVKHKVSQWSFNDAFTEDDMRDFDKRVKKFINVGLLKNPQGPTFGNIEYVCELKIDGLKIVLEYKKGEIVVASTRGDGVIGEDVTNNIKTISSIPLKLLEPVDIIVEGEVWLGKENFKKLNKERVKEGEPIFANPRNAAAGTLRQLDPKIVAERNLDSFIYDVARFQGEVFGAKFLRPPLRNQFEELQFLQKIGFKVNNNFKLCKNIDEVIIFWKEWGKKKDKEDYLIDGVVVKINETKYQKALGFTGKAPRFAIAFKFPAEQTTTVVEDIVLQVGRTGVLTPVAHLRPTLVAGSTVSRATLHNEDEIQRLDVRIGDTVILQKAGDVIPDIVSVVKEMRTGKEKKFVWPKKVADCGGDGSIERISGQAAWRCKNKNSFIQKKRKFYHFVSKTVFDIEHLGPKVVDALLEAGLISDYADIFTLKKGDLLALPRFAEKSVDNLLQSIEESKKVTLPRLIVGLSIPNVGEETAILLAQNYGSIAKLQNSKIENLRSIAEIGPIVAESIVNWFEDKENQK</sequence>
<dbReference type="Proteomes" id="UP000230828">
    <property type="component" value="Unassembled WGS sequence"/>
</dbReference>
<keyword evidence="6" id="KW-0479">Metal-binding</keyword>
<dbReference type="SUPFAM" id="SSF50249">
    <property type="entry name" value="Nucleic acid-binding proteins"/>
    <property type="match status" value="1"/>
</dbReference>
<dbReference type="GO" id="GO:0005829">
    <property type="term" value="C:cytosol"/>
    <property type="evidence" value="ECO:0007669"/>
    <property type="project" value="TreeGrafter"/>
</dbReference>
<evidence type="ECO:0000256" key="8">
    <source>
        <dbReference type="ARBA" id="ARBA00022833"/>
    </source>
</evidence>
<evidence type="ECO:0000256" key="13">
    <source>
        <dbReference type="ARBA" id="ARBA00060881"/>
    </source>
</evidence>
<dbReference type="FunFam" id="1.10.287.610:FF:000002">
    <property type="entry name" value="DNA ligase"/>
    <property type="match status" value="1"/>
</dbReference>
<dbReference type="NCBIfam" id="TIGR00575">
    <property type="entry name" value="dnlj"/>
    <property type="match status" value="1"/>
</dbReference>
<comment type="similarity">
    <text evidence="13">Belongs to the NAD-dependent DNA ligase family. LigA subfamily.</text>
</comment>
<evidence type="ECO:0000256" key="12">
    <source>
        <dbReference type="ARBA" id="ARBA00034005"/>
    </source>
</evidence>
<dbReference type="EMBL" id="PCXM01000030">
    <property type="protein sequence ID" value="PIR40100.1"/>
    <property type="molecule type" value="Genomic_DNA"/>
</dbReference>
<evidence type="ECO:0000256" key="9">
    <source>
        <dbReference type="ARBA" id="ARBA00022842"/>
    </source>
</evidence>
<dbReference type="PIRSF" id="PIRSF001604">
    <property type="entry name" value="LigA"/>
    <property type="match status" value="1"/>
</dbReference>
<comment type="caution">
    <text evidence="16">The sequence shown here is derived from an EMBL/GenBank/DDBJ whole genome shotgun (WGS) entry which is preliminary data.</text>
</comment>
<keyword evidence="11" id="KW-0234">DNA repair</keyword>
<dbReference type="Pfam" id="PF03120">
    <property type="entry name" value="OB_DNA_ligase"/>
    <property type="match status" value="1"/>
</dbReference>
<evidence type="ECO:0000256" key="1">
    <source>
        <dbReference type="ARBA" id="ARBA00001946"/>
    </source>
</evidence>
<evidence type="ECO:0000313" key="16">
    <source>
        <dbReference type="EMBL" id="PIR40100.1"/>
    </source>
</evidence>
<dbReference type="GO" id="GO:0003911">
    <property type="term" value="F:DNA ligase (NAD+) activity"/>
    <property type="evidence" value="ECO:0007669"/>
    <property type="project" value="UniProtKB-EC"/>
</dbReference>
<dbReference type="InterPro" id="IPR010994">
    <property type="entry name" value="RuvA_2-like"/>
</dbReference>
<comment type="cofactor">
    <cofactor evidence="1">
        <name>Mg(2+)</name>
        <dbReference type="ChEBI" id="CHEBI:18420"/>
    </cofactor>
</comment>
<feature type="domain" description="Helix-hairpin-helix DNA-binding motif class 1" evidence="14">
    <location>
        <begin position="562"/>
        <end position="581"/>
    </location>
</feature>
<feature type="domain" description="Helix-hairpin-helix DNA-binding motif class 1" evidence="14">
    <location>
        <begin position="464"/>
        <end position="483"/>
    </location>
</feature>
<evidence type="ECO:0000313" key="17">
    <source>
        <dbReference type="Proteomes" id="UP000230828"/>
    </source>
</evidence>
<dbReference type="Pfam" id="PF22745">
    <property type="entry name" value="Nlig-Ia"/>
    <property type="match status" value="1"/>
</dbReference>
<dbReference type="SUPFAM" id="SSF56091">
    <property type="entry name" value="DNA ligase/mRNA capping enzyme, catalytic domain"/>
    <property type="match status" value="1"/>
</dbReference>
<dbReference type="Gene3D" id="2.40.50.140">
    <property type="entry name" value="Nucleic acid-binding proteins"/>
    <property type="match status" value="1"/>
</dbReference>
<proteinExistence type="inferred from homology"/>
<protein>
    <recommendedName>
        <fullName evidence="3">DNA ligase</fullName>
        <ecNumber evidence="2">6.5.1.2</ecNumber>
    </recommendedName>
</protein>
<dbReference type="InterPro" id="IPR041663">
    <property type="entry name" value="DisA/LigA_HHH"/>
</dbReference>
<dbReference type="GO" id="GO:0003677">
    <property type="term" value="F:DNA binding"/>
    <property type="evidence" value="ECO:0007669"/>
    <property type="project" value="InterPro"/>
</dbReference>
<dbReference type="Pfam" id="PF01653">
    <property type="entry name" value="DNA_ligase_aden"/>
    <property type="match status" value="1"/>
</dbReference>
<evidence type="ECO:0000256" key="6">
    <source>
        <dbReference type="ARBA" id="ARBA00022723"/>
    </source>
</evidence>
<dbReference type="PANTHER" id="PTHR23389">
    <property type="entry name" value="CHROMOSOME TRANSMISSION FIDELITY FACTOR 18"/>
    <property type="match status" value="1"/>
</dbReference>
<dbReference type="Gene3D" id="3.30.470.30">
    <property type="entry name" value="DNA ligase/mRNA capping enzyme"/>
    <property type="match status" value="1"/>
</dbReference>
<evidence type="ECO:0000256" key="2">
    <source>
        <dbReference type="ARBA" id="ARBA00012722"/>
    </source>
</evidence>
<evidence type="ECO:0000256" key="4">
    <source>
        <dbReference type="ARBA" id="ARBA00022598"/>
    </source>
</evidence>
<dbReference type="Pfam" id="PF14520">
    <property type="entry name" value="HHH_5"/>
    <property type="match status" value="1"/>
</dbReference>
<keyword evidence="10" id="KW-0520">NAD</keyword>
<dbReference type="InterPro" id="IPR001679">
    <property type="entry name" value="DNA_ligase"/>
</dbReference>
<reference evidence="16 17" key="1">
    <citation type="submission" date="2017-09" db="EMBL/GenBank/DDBJ databases">
        <title>Depth-based differentiation of microbial function through sediment-hosted aquifers and enrichment of novel symbionts in the deep terrestrial subsurface.</title>
        <authorList>
            <person name="Probst A.J."/>
            <person name="Ladd B."/>
            <person name="Jarett J.K."/>
            <person name="Geller-Mcgrath D.E."/>
            <person name="Sieber C.M."/>
            <person name="Emerson J.B."/>
            <person name="Anantharaman K."/>
            <person name="Thomas B.C."/>
            <person name="Malmstrom R."/>
            <person name="Stieglmeier M."/>
            <person name="Klingl A."/>
            <person name="Woyke T."/>
            <person name="Ryan C.M."/>
            <person name="Banfield J.F."/>
        </authorList>
    </citation>
    <scope>NUCLEOTIDE SEQUENCE [LARGE SCALE GENOMIC DNA]</scope>
    <source>
        <strain evidence="16">CG10_big_fil_rev_8_21_14_0_10_34_34</strain>
    </source>
</reference>
<feature type="domain" description="Helix-hairpin-helix DNA-binding motif class 1" evidence="14">
    <location>
        <begin position="498"/>
        <end position="517"/>
    </location>
</feature>
<dbReference type="GO" id="GO:0046872">
    <property type="term" value="F:metal ion binding"/>
    <property type="evidence" value="ECO:0007669"/>
    <property type="project" value="UniProtKB-KW"/>
</dbReference>
<dbReference type="Pfam" id="PF12826">
    <property type="entry name" value="HHH_2"/>
    <property type="match status" value="1"/>
</dbReference>
<dbReference type="InterPro" id="IPR013839">
    <property type="entry name" value="DNAligase_adenylation"/>
</dbReference>
<dbReference type="Gene3D" id="1.10.287.610">
    <property type="entry name" value="Helix hairpin bin"/>
    <property type="match status" value="1"/>
</dbReference>
<dbReference type="SUPFAM" id="SSF47781">
    <property type="entry name" value="RuvA domain 2-like"/>
    <property type="match status" value="1"/>
</dbReference>
<keyword evidence="8" id="KW-0862">Zinc</keyword>
<keyword evidence="7" id="KW-0227">DNA damage</keyword>
<name>A0A2H0R0T1_9BACT</name>
<organism evidence="16 17">
    <name type="scientific">Candidatus Zambryskibacteria bacterium CG10_big_fil_rev_8_21_14_0_10_34_34</name>
    <dbReference type="NCBI Taxonomy" id="1975114"/>
    <lineage>
        <taxon>Bacteria</taxon>
        <taxon>Candidatus Zambryskiibacteriota</taxon>
    </lineage>
</organism>
<dbReference type="InterPro" id="IPR012340">
    <property type="entry name" value="NA-bd_OB-fold"/>
</dbReference>
<accession>A0A2H0R0T1</accession>
<evidence type="ECO:0000259" key="15">
    <source>
        <dbReference type="SMART" id="SM00532"/>
    </source>
</evidence>
<evidence type="ECO:0000256" key="3">
    <source>
        <dbReference type="ARBA" id="ARBA00013308"/>
    </source>
</evidence>
<dbReference type="SMART" id="SM00278">
    <property type="entry name" value="HhH1"/>
    <property type="match status" value="3"/>
</dbReference>
<dbReference type="NCBIfam" id="NF005932">
    <property type="entry name" value="PRK07956.1"/>
    <property type="match status" value="1"/>
</dbReference>
<dbReference type="GO" id="GO:0006260">
    <property type="term" value="P:DNA replication"/>
    <property type="evidence" value="ECO:0007669"/>
    <property type="project" value="UniProtKB-KW"/>
</dbReference>
<keyword evidence="4 16" id="KW-0436">Ligase</keyword>
<keyword evidence="5" id="KW-0235">DNA replication</keyword>
<dbReference type="InterPro" id="IPR003583">
    <property type="entry name" value="Hlx-hairpin-Hlx_DNA-bd_motif"/>
</dbReference>
<dbReference type="InterPro" id="IPR004150">
    <property type="entry name" value="NAD_DNA_ligase_OB"/>
</dbReference>
<dbReference type="AlphaFoldDB" id="A0A2H0R0T1"/>
<dbReference type="EC" id="6.5.1.2" evidence="2"/>
<dbReference type="GO" id="GO:0006281">
    <property type="term" value="P:DNA repair"/>
    <property type="evidence" value="ECO:0007669"/>
    <property type="project" value="UniProtKB-KW"/>
</dbReference>
<evidence type="ECO:0000259" key="14">
    <source>
        <dbReference type="SMART" id="SM00278"/>
    </source>
</evidence>
<comment type="catalytic activity">
    <reaction evidence="12">
        <text>NAD(+) + (deoxyribonucleotide)n-3'-hydroxyl + 5'-phospho-(deoxyribonucleotide)m = (deoxyribonucleotide)n+m + AMP + beta-nicotinamide D-nucleotide.</text>
        <dbReference type="EC" id="6.5.1.2"/>
    </reaction>
</comment>
<evidence type="ECO:0000256" key="5">
    <source>
        <dbReference type="ARBA" id="ARBA00022705"/>
    </source>
</evidence>
<dbReference type="FunFam" id="2.40.50.140:FF:000012">
    <property type="entry name" value="DNA ligase"/>
    <property type="match status" value="1"/>
</dbReference>
<evidence type="ECO:0000256" key="10">
    <source>
        <dbReference type="ARBA" id="ARBA00023027"/>
    </source>
</evidence>
<dbReference type="FunFam" id="3.30.470.30:FF:000001">
    <property type="entry name" value="DNA ligase"/>
    <property type="match status" value="1"/>
</dbReference>
<dbReference type="PANTHER" id="PTHR23389:SF9">
    <property type="entry name" value="DNA LIGASE"/>
    <property type="match status" value="1"/>
</dbReference>
<gene>
    <name evidence="16" type="ORF">COV33_01695</name>
</gene>
<dbReference type="CDD" id="cd00114">
    <property type="entry name" value="LIGANc"/>
    <property type="match status" value="1"/>
</dbReference>
<evidence type="ECO:0000256" key="11">
    <source>
        <dbReference type="ARBA" id="ARBA00023204"/>
    </source>
</evidence>